<dbReference type="GO" id="GO:0006606">
    <property type="term" value="P:protein import into nucleus"/>
    <property type="evidence" value="ECO:0007669"/>
    <property type="project" value="TreeGrafter"/>
</dbReference>
<evidence type="ECO:0000313" key="5">
    <source>
        <dbReference type="EMBL" id="EGV61778.1"/>
    </source>
</evidence>
<dbReference type="InterPro" id="IPR051345">
    <property type="entry name" value="Importin_beta-like_NTR"/>
</dbReference>
<keyword evidence="6" id="KW-1185">Reference proteome</keyword>
<evidence type="ECO:0000256" key="4">
    <source>
        <dbReference type="ARBA" id="ARBA00023242"/>
    </source>
</evidence>
<evidence type="ECO:0000256" key="1">
    <source>
        <dbReference type="ARBA" id="ARBA00004123"/>
    </source>
</evidence>
<evidence type="ECO:0000313" key="6">
    <source>
        <dbReference type="Proteomes" id="UP000000707"/>
    </source>
</evidence>
<dbReference type="eggNOG" id="KOG2022">
    <property type="taxonomic scope" value="Eukaryota"/>
</dbReference>
<dbReference type="PANTHER" id="PTHR12363">
    <property type="entry name" value="TRANSPORTIN 3 AND IMPORTIN 13"/>
    <property type="match status" value="1"/>
</dbReference>
<evidence type="ECO:0000256" key="3">
    <source>
        <dbReference type="ARBA" id="ARBA00022448"/>
    </source>
</evidence>
<dbReference type="Gene3D" id="1.25.10.10">
    <property type="entry name" value="Leucine-rich Repeat Variant"/>
    <property type="match status" value="1"/>
</dbReference>
<dbReference type="InterPro" id="IPR011989">
    <property type="entry name" value="ARM-like"/>
</dbReference>
<organism evidence="6">
    <name type="scientific">Candida tenuis (strain ATCC 10573 / BCRC 21748 / CBS 615 / JCM 9827 / NBRC 10315 / NRRL Y-1498 / VKM Y-70)</name>
    <name type="common">Yeast</name>
    <name type="synonym">Yamadazyma tenuis</name>
    <dbReference type="NCBI Taxonomy" id="590646"/>
    <lineage>
        <taxon>Eukaryota</taxon>
        <taxon>Fungi</taxon>
        <taxon>Dikarya</taxon>
        <taxon>Ascomycota</taxon>
        <taxon>Saccharomycotina</taxon>
        <taxon>Pichiomycetes</taxon>
        <taxon>Debaryomycetaceae</taxon>
        <taxon>Yamadazyma</taxon>
    </lineage>
</organism>
<dbReference type="PANTHER" id="PTHR12363:SF33">
    <property type="entry name" value="IMPORTIN-13"/>
    <property type="match status" value="1"/>
</dbReference>
<comment type="similarity">
    <text evidence="2">Belongs to the importin beta family.</text>
</comment>
<proteinExistence type="inferred from homology"/>
<comment type="subcellular location">
    <subcellularLocation>
        <location evidence="1">Nucleus</location>
    </subcellularLocation>
</comment>
<dbReference type="AlphaFoldDB" id="G3B8N8"/>
<dbReference type="Proteomes" id="UP000000707">
    <property type="component" value="Unassembled WGS sequence"/>
</dbReference>
<keyword evidence="4" id="KW-0539">Nucleus</keyword>
<sequence>MDVNLIQVQQHIERLYSTRDPGEIQSLQSVLLNLQRQDDGHLAKSLLGTNSKNCQYFGALTYTVVINNIREFDESHLQSLKNDLISSIGNNTYNWLVIKKLISNYCLLFIFNYKQFQADPINSLLVQLTVEELIKKEQINELHEIMFSQLFPYVYSTYEHLNSCLISSIPYSVHILGLDCLNSWIGYISMSETQSKIRYTDTPELTRYVFSFLEGLQFDSSESLELINKSVSAITEILEVNPNMLDFNKKLYLKSLLFEETKFGGRFINEIVLNVNVNEEFTDEISNFVNLCIIFLQNGLLNMAKHLTEPTNRFILNLLLKLTNYPGIPKVEENVSDQFLSFWEEFFNVFIDDEEAFDSLYKDENTKLEFYSTRNAICNEVCKIYWEKIKLPAPEQLQLNRSDFFYFKSTVGDFFSIVYSLLKLSFYKDLVELAGSKFSSSELDLNGLESALFILHKVNDDSTFYESQSNLLINPINSLMEAGLLKILPSLTPAIPNYFNFVSTFINFISSIQFYLKTDHGPKYLGDILEFLFSIIINSKDPKLSLTSSKTILNICQECGPHLVVFLPTLKNLLNEMIQNDQIDNLIRARMANSYISISHSANLKSPREFSSVLIELLSVIETRAGNLMANVSILEEHAEDYLISLLSCVTEIGKSSVLPGEVEDLYTQEEANAVSDFWKNDTTVKPLILSIIRKYSIDFQPFSNKSTITEICCQIFKTGLNEPIHNPFKFDLPVIFEYLALKIRHCDANSLYHIFKLIETITLTNYKLLDELTVNDLLTNVFIPHFKDHDSNSDPDMLSSSTDVFTSMLDKKPSLLLYSNVNLFVEVLHYSVNLFKSNEVSIIKSLSKFWTAVILLKRGSQQDQELVQNIFQQSLGRLLLQELLSSFLNNSRSSLECYYLVFRSLISKYQLFVKNWLMEILPNMNWKHVNDHDKKLFIDKLLLTRGQRSANEVLKKFWLQVNGLVEFNSKNY</sequence>
<dbReference type="OrthoDB" id="2016913at2759"/>
<protein>
    <submittedName>
        <fullName evidence="5">Uncharacterized protein</fullName>
    </submittedName>
</protein>
<accession>G3B8N8</accession>
<dbReference type="InterPro" id="IPR016024">
    <property type="entry name" value="ARM-type_fold"/>
</dbReference>
<dbReference type="GO" id="GO:0005737">
    <property type="term" value="C:cytoplasm"/>
    <property type="evidence" value="ECO:0007669"/>
    <property type="project" value="TreeGrafter"/>
</dbReference>
<gene>
    <name evidence="5" type="ORF">CANTEDRAFT_135716</name>
</gene>
<dbReference type="EMBL" id="GL996527">
    <property type="protein sequence ID" value="EGV61778.1"/>
    <property type="molecule type" value="Genomic_DNA"/>
</dbReference>
<dbReference type="SUPFAM" id="SSF48371">
    <property type="entry name" value="ARM repeat"/>
    <property type="match status" value="1"/>
</dbReference>
<dbReference type="HOGENOM" id="CLU_011832_0_0_1"/>
<evidence type="ECO:0000256" key="2">
    <source>
        <dbReference type="ARBA" id="ARBA00007991"/>
    </source>
</evidence>
<keyword evidence="3" id="KW-0813">Transport</keyword>
<name>G3B8N8_CANTC</name>
<reference evidence="5 6" key="1">
    <citation type="journal article" date="2011" name="Proc. Natl. Acad. Sci. U.S.A.">
        <title>Comparative genomics of xylose-fermenting fungi for enhanced biofuel production.</title>
        <authorList>
            <person name="Wohlbach D.J."/>
            <person name="Kuo A."/>
            <person name="Sato T.K."/>
            <person name="Potts K.M."/>
            <person name="Salamov A.A."/>
            <person name="LaButti K.M."/>
            <person name="Sun H."/>
            <person name="Clum A."/>
            <person name="Pangilinan J.L."/>
            <person name="Lindquist E.A."/>
            <person name="Lucas S."/>
            <person name="Lapidus A."/>
            <person name="Jin M."/>
            <person name="Gunawan C."/>
            <person name="Balan V."/>
            <person name="Dale B.E."/>
            <person name="Jeffries T.W."/>
            <person name="Zinkel R."/>
            <person name="Barry K.W."/>
            <person name="Grigoriev I.V."/>
            <person name="Gasch A.P."/>
        </authorList>
    </citation>
    <scope>NUCLEOTIDE SEQUENCE [LARGE SCALE GENOMIC DNA]</scope>
    <source>
        <strain evidence="6">ATCC 10573 / BCRC 21748 / CBS 615 / JCM 9827 / NBRC 10315 / NRRL Y-1498 / VKM Y-70</strain>
    </source>
</reference>
<dbReference type="STRING" id="590646.G3B8N8"/>
<dbReference type="GO" id="GO:0005634">
    <property type="term" value="C:nucleus"/>
    <property type="evidence" value="ECO:0007669"/>
    <property type="project" value="UniProtKB-SubCell"/>
</dbReference>